<dbReference type="PANTHER" id="PTHR11649:SF13">
    <property type="entry name" value="ENGB-TYPE G DOMAIN-CONTAINING PROTEIN"/>
    <property type="match status" value="1"/>
</dbReference>
<reference evidence="14 15" key="2">
    <citation type="submission" date="2016-05" db="EMBL/GenBank/DDBJ databases">
        <title>Draft genome sequences of four strains of Ehrlichia ruminantium, a tick-borne pathogen of ruminants, isolated from Zimbabwe, The Gambia and Ghana.</title>
        <authorList>
            <person name="Nakao R."/>
            <person name="Jongejan F."/>
            <person name="Sugimoto C."/>
        </authorList>
    </citation>
    <scope>NUCLEOTIDE SEQUENCE [LARGE SCALE GENOMIC DNA]</scope>
    <source>
        <strain evidence="14">Kerr Seringe</strain>
        <strain evidence="15">Pokoase 417</strain>
    </source>
</reference>
<comment type="caution">
    <text evidence="13">The sequence shown here is derived from an EMBL/GenBank/DDBJ whole genome shotgun (WGS) entry which is preliminary data.</text>
</comment>
<evidence type="ECO:0000256" key="4">
    <source>
        <dbReference type="ARBA" id="ARBA00022723"/>
    </source>
</evidence>
<keyword evidence="7 10" id="KW-0342">GTP-binding</keyword>
<feature type="domain" description="EngB-type G" evidence="11">
    <location>
        <begin position="26"/>
        <end position="200"/>
    </location>
</feature>
<keyword evidence="3 10" id="KW-0132">Cell division</keyword>
<dbReference type="HAMAP" id="MF_00321">
    <property type="entry name" value="GTPase_EngB"/>
    <property type="match status" value="1"/>
</dbReference>
<dbReference type="PROSITE" id="PS51706">
    <property type="entry name" value="G_ENGB"/>
    <property type="match status" value="1"/>
</dbReference>
<evidence type="ECO:0000256" key="5">
    <source>
        <dbReference type="ARBA" id="ARBA00022741"/>
    </source>
</evidence>
<keyword evidence="8 10" id="KW-0717">Septation</keyword>
<dbReference type="AlphaFoldDB" id="A0A170SW29"/>
<protein>
    <recommendedName>
        <fullName evidence="10">Probable GTP-binding protein EngB</fullName>
    </recommendedName>
</protein>
<dbReference type="SUPFAM" id="SSF52540">
    <property type="entry name" value="P-loop containing nucleoside triphosphate hydrolases"/>
    <property type="match status" value="1"/>
</dbReference>
<reference evidence="13" key="1">
    <citation type="journal article" date="2016" name="Genome Announc.">
        <title>Draft Genome Sequences of Three Strains of Ehrlichia ruminantium, a Tick-Borne Pathogen of Ruminants, Isolated from Zimbabwe, The Gambia, and Ghana.</title>
        <authorList>
            <person name="Nakao R."/>
            <person name="Jongejan F."/>
            <person name="Sugimoto C."/>
        </authorList>
    </citation>
    <scope>NUCLEOTIDE SEQUENCE</scope>
    <source>
        <strain evidence="12">Kerr Seringe</strain>
        <strain evidence="13">Pokoase 417</strain>
    </source>
</reference>
<evidence type="ECO:0000256" key="6">
    <source>
        <dbReference type="ARBA" id="ARBA00022842"/>
    </source>
</evidence>
<dbReference type="GO" id="GO:0046872">
    <property type="term" value="F:metal ion binding"/>
    <property type="evidence" value="ECO:0007669"/>
    <property type="project" value="UniProtKB-KW"/>
</dbReference>
<sequence>MKLKSIMSQCQFIIGATSIKSLPDFSIPEVALAGRSNVGKSSLINAITNNRKNARISSKPGCTRQINFYLINKGLMVLVDLPGYGYSKADRATVNSYICLMEYYLLNRKNLSKVVLLIDAKVGFKEIDLDFIRWLEVHQILYQLVLTKIDRVQSNVLDVIVSDVQNFNLNFIIYPIINVSSKYKQGIEELIYEIAQCIKK</sequence>
<evidence type="ECO:0000259" key="11">
    <source>
        <dbReference type="PROSITE" id="PS51706"/>
    </source>
</evidence>
<name>A0A170SW29_EHRRU</name>
<dbReference type="InterPro" id="IPR030393">
    <property type="entry name" value="G_ENGB_dom"/>
</dbReference>
<dbReference type="Pfam" id="PF01926">
    <property type="entry name" value="MMR_HSR1"/>
    <property type="match status" value="1"/>
</dbReference>
<evidence type="ECO:0000313" key="13">
    <source>
        <dbReference type="EMBL" id="GAT78414.1"/>
    </source>
</evidence>
<dbReference type="GO" id="GO:0005525">
    <property type="term" value="F:GTP binding"/>
    <property type="evidence" value="ECO:0007669"/>
    <property type="project" value="UniProtKB-UniRule"/>
</dbReference>
<evidence type="ECO:0000256" key="7">
    <source>
        <dbReference type="ARBA" id="ARBA00023134"/>
    </source>
</evidence>
<proteinExistence type="inferred from homology"/>
<dbReference type="PANTHER" id="PTHR11649">
    <property type="entry name" value="MSS1/TRME-RELATED GTP-BINDING PROTEIN"/>
    <property type="match status" value="1"/>
</dbReference>
<evidence type="ECO:0000313" key="12">
    <source>
        <dbReference type="EMBL" id="GAT77306.1"/>
    </source>
</evidence>
<dbReference type="InterPro" id="IPR006073">
    <property type="entry name" value="GTP-bd"/>
</dbReference>
<organism evidence="13 15">
    <name type="scientific">Ehrlichia ruminantium</name>
    <name type="common">heartwater rickettsia</name>
    <name type="synonym">Cowdria ruminantium</name>
    <dbReference type="NCBI Taxonomy" id="779"/>
    <lineage>
        <taxon>Bacteria</taxon>
        <taxon>Pseudomonadati</taxon>
        <taxon>Pseudomonadota</taxon>
        <taxon>Alphaproteobacteria</taxon>
        <taxon>Rickettsiales</taxon>
        <taxon>Anaplasmataceae</taxon>
        <taxon>Ehrlichia</taxon>
    </lineage>
</organism>
<evidence type="ECO:0000256" key="8">
    <source>
        <dbReference type="ARBA" id="ARBA00023210"/>
    </source>
</evidence>
<evidence type="ECO:0000313" key="15">
    <source>
        <dbReference type="Proteomes" id="UP000092731"/>
    </source>
</evidence>
<keyword evidence="5 10" id="KW-0547">Nucleotide-binding</keyword>
<dbReference type="Proteomes" id="UP000092677">
    <property type="component" value="Unassembled WGS sequence"/>
</dbReference>
<dbReference type="GO" id="GO:0000917">
    <property type="term" value="P:division septum assembly"/>
    <property type="evidence" value="ECO:0007669"/>
    <property type="project" value="UniProtKB-KW"/>
</dbReference>
<dbReference type="InterPro" id="IPR019987">
    <property type="entry name" value="GTP-bd_ribosome_bio_YsxC"/>
</dbReference>
<evidence type="ECO:0000256" key="3">
    <source>
        <dbReference type="ARBA" id="ARBA00022618"/>
    </source>
</evidence>
<comment type="function">
    <text evidence="10">Necessary for normal cell division and for the maintenance of normal septation.</text>
</comment>
<dbReference type="InterPro" id="IPR027417">
    <property type="entry name" value="P-loop_NTPase"/>
</dbReference>
<dbReference type="EMBL" id="BDDL01000061">
    <property type="protein sequence ID" value="GAT77306.1"/>
    <property type="molecule type" value="Genomic_DNA"/>
</dbReference>
<comment type="similarity">
    <text evidence="2 10">Belongs to the TRAFAC class TrmE-Era-EngA-EngB-Septin-like GTPase superfamily. EngB GTPase family.</text>
</comment>
<dbReference type="Proteomes" id="UP000092731">
    <property type="component" value="Unassembled WGS sequence"/>
</dbReference>
<evidence type="ECO:0000256" key="9">
    <source>
        <dbReference type="ARBA" id="ARBA00023306"/>
    </source>
</evidence>
<gene>
    <name evidence="10 13" type="primary">engB</name>
    <name evidence="12" type="ORF">EHRUM2_05250</name>
    <name evidence="13" type="ORF">EHRUM3_06360</name>
</gene>
<evidence type="ECO:0000256" key="10">
    <source>
        <dbReference type="HAMAP-Rule" id="MF_00321"/>
    </source>
</evidence>
<dbReference type="EMBL" id="BDDM01000203">
    <property type="protein sequence ID" value="GAT78414.1"/>
    <property type="molecule type" value="Genomic_DNA"/>
</dbReference>
<evidence type="ECO:0000313" key="14">
    <source>
        <dbReference type="Proteomes" id="UP000092677"/>
    </source>
</evidence>
<evidence type="ECO:0000256" key="1">
    <source>
        <dbReference type="ARBA" id="ARBA00001946"/>
    </source>
</evidence>
<keyword evidence="4" id="KW-0479">Metal-binding</keyword>
<comment type="cofactor">
    <cofactor evidence="1">
        <name>Mg(2+)</name>
        <dbReference type="ChEBI" id="CHEBI:18420"/>
    </cofactor>
</comment>
<dbReference type="NCBIfam" id="TIGR03598">
    <property type="entry name" value="GTPase_YsxC"/>
    <property type="match status" value="1"/>
</dbReference>
<dbReference type="CDD" id="cd01876">
    <property type="entry name" value="YihA_EngB"/>
    <property type="match status" value="1"/>
</dbReference>
<keyword evidence="9 10" id="KW-0131">Cell cycle</keyword>
<accession>A0A170SW29</accession>
<keyword evidence="6" id="KW-0460">Magnesium</keyword>
<dbReference type="Gene3D" id="3.40.50.300">
    <property type="entry name" value="P-loop containing nucleotide triphosphate hydrolases"/>
    <property type="match status" value="1"/>
</dbReference>
<dbReference type="RefSeq" id="WP_065432632.1">
    <property type="nucleotide sequence ID" value="NZ_BDDL01000061.1"/>
</dbReference>
<evidence type="ECO:0000256" key="2">
    <source>
        <dbReference type="ARBA" id="ARBA00009638"/>
    </source>
</evidence>
<dbReference type="STRING" id="779.GCA_002019755_00506"/>